<dbReference type="RefSeq" id="WP_155703417.1">
    <property type="nucleotide sequence ID" value="NZ_CP034235.1"/>
</dbReference>
<dbReference type="InterPro" id="IPR006102">
    <property type="entry name" value="Ig-like_GH2"/>
</dbReference>
<sequence>MSQQFELNGDDWLLTGWYPHQWRAEVSMELGVNLTPAVHSIKAVVPGSVQTDLLAAGWLKDPNIGLSSLEGEWVNNREWVFEKFFELPQGWTEDRCEITFEGLDYAGEIYLNGMNIAKFEGMFKPVSIDVTEKLIAAAGNKNHLKVVFLQTPEVDGQIGYSHQISKLKSRFNYAWDWCPRIIPVGIWRDVYLSTYHALQITDFYPAASLLPDYKSGMLELNIQMNVQVTGQYHIEFVVLDEENKLISSCHLEEYLQGGRRKLQIKQEVEDVKLWWPNGYGAQPLYTVKIIITDSNERLCQQAVKQVGFRHIEFIQNENAPTDALPYTLLINGLRIFIKGVNWVPITPFYGAVTEKQYEDYLGRFKVMNVNLLRVWGGGIIEKQAFYEYCDRHGLLVWQEFLQSSSGIDNNPPDDPTFLQSLREIATIAILEKRAHPSLTVWCGGNELMWSGFIPVNETHVNIAMLKGLVNELDPSRYFLPASASGPSFCAVEADFGKGLHHDVHGPWVYLGDGQHYGFFNQDDALLRSETGSPGIARLELLEKYKDRYSVWPPNKTNPYWTHRGSWWIQWEEMKAWFGQWEEAKNEMDAYMQCSRYLQHESLRYAVESTRRREPQSSGFIVWMGNEPYANNANTSLIEVDGMPKPAYYSMQKAFSKLLITAQYEQIAFQNGELFRAAIYLHHEQEQVFSENEADKGFKVRAVIYNAYGECLEEKHFTIPNLQTVLLVGELEWKVSSCPFDLFILRLEVAGDSEVVCARNSYIFTMNGLHSFEPLRSLKKVNLELNQGAENNQVIISNPNSVAAIGIFIRECDPGAFFHWDQNYITLLPNEAQTLSCLNHAVLPSQLVIEGVNLAVY</sequence>
<dbReference type="KEGG" id="ppsc:EHS13_27235"/>
<evidence type="ECO:0000259" key="7">
    <source>
        <dbReference type="Pfam" id="PF00703"/>
    </source>
</evidence>
<dbReference type="InterPro" id="IPR008979">
    <property type="entry name" value="Galactose-bd-like_sf"/>
</dbReference>
<evidence type="ECO:0000256" key="4">
    <source>
        <dbReference type="ARBA" id="ARBA00022729"/>
    </source>
</evidence>
<evidence type="ECO:0000259" key="9">
    <source>
        <dbReference type="Pfam" id="PF22666"/>
    </source>
</evidence>
<comment type="catalytic activity">
    <reaction evidence="1">
        <text>Hydrolysis of terminal, non-reducing beta-D-mannose residues in beta-D-mannosides.</text>
        <dbReference type="EC" id="3.2.1.25"/>
    </reaction>
</comment>
<dbReference type="GO" id="GO:0005975">
    <property type="term" value="P:carbohydrate metabolic process"/>
    <property type="evidence" value="ECO:0007669"/>
    <property type="project" value="InterPro"/>
</dbReference>
<dbReference type="SUPFAM" id="SSF49785">
    <property type="entry name" value="Galactose-binding domain-like"/>
    <property type="match status" value="1"/>
</dbReference>
<protein>
    <recommendedName>
        <fullName evidence="3">beta-mannosidase</fullName>
        <ecNumber evidence="3">3.2.1.25</ecNumber>
    </recommendedName>
</protein>
<feature type="domain" description="Glycoside hydrolase family 2 immunoglobulin-like beta-sandwich" evidence="7">
    <location>
        <begin position="200"/>
        <end position="309"/>
    </location>
</feature>
<dbReference type="Gene3D" id="3.20.20.80">
    <property type="entry name" value="Glycosidases"/>
    <property type="match status" value="1"/>
</dbReference>
<dbReference type="AlphaFoldDB" id="A0A6B8RR71"/>
<evidence type="ECO:0000259" key="8">
    <source>
        <dbReference type="Pfam" id="PF02836"/>
    </source>
</evidence>
<evidence type="ECO:0000256" key="1">
    <source>
        <dbReference type="ARBA" id="ARBA00000829"/>
    </source>
</evidence>
<name>A0A6B8RR71_9BACL</name>
<keyword evidence="5" id="KW-0378">Hydrolase</keyword>
<evidence type="ECO:0000256" key="3">
    <source>
        <dbReference type="ARBA" id="ARBA00012754"/>
    </source>
</evidence>
<dbReference type="SUPFAM" id="SSF51445">
    <property type="entry name" value="(Trans)glycosidases"/>
    <property type="match status" value="1"/>
</dbReference>
<dbReference type="InterPro" id="IPR054593">
    <property type="entry name" value="Beta-mannosidase-like_N2"/>
</dbReference>
<reference evidence="11" key="1">
    <citation type="submission" date="2018-11" db="EMBL/GenBank/DDBJ databases">
        <title>Complete genome sequence of Paenibacillus sp. ML311-T8.</title>
        <authorList>
            <person name="Nam Y.-D."/>
            <person name="Kang J."/>
            <person name="Chung W.-H."/>
            <person name="Park Y.S."/>
        </authorList>
    </citation>
    <scope>NUCLEOTIDE SEQUENCE [LARGE SCALE GENOMIC DNA]</scope>
    <source>
        <strain evidence="11">ML311-T8</strain>
    </source>
</reference>
<dbReference type="Gene3D" id="2.60.40.10">
    <property type="entry name" value="Immunoglobulins"/>
    <property type="match status" value="1"/>
</dbReference>
<dbReference type="Pfam" id="PF02836">
    <property type="entry name" value="Glyco_hydro_2_C"/>
    <property type="match status" value="1"/>
</dbReference>
<dbReference type="InterPro" id="IPR017853">
    <property type="entry name" value="GH"/>
</dbReference>
<dbReference type="Pfam" id="PF00703">
    <property type="entry name" value="Glyco_hydro_2"/>
    <property type="match status" value="1"/>
</dbReference>
<evidence type="ECO:0000256" key="5">
    <source>
        <dbReference type="ARBA" id="ARBA00022801"/>
    </source>
</evidence>
<dbReference type="EMBL" id="CP034235">
    <property type="protein sequence ID" value="QGQ98314.1"/>
    <property type="molecule type" value="Genomic_DNA"/>
</dbReference>
<dbReference type="GO" id="GO:0006516">
    <property type="term" value="P:glycoprotein catabolic process"/>
    <property type="evidence" value="ECO:0007669"/>
    <property type="project" value="TreeGrafter"/>
</dbReference>
<feature type="domain" description="Beta-mannosidase-like galactose-binding" evidence="9">
    <location>
        <begin position="40"/>
        <end position="188"/>
    </location>
</feature>
<evidence type="ECO:0000256" key="6">
    <source>
        <dbReference type="ARBA" id="ARBA00023295"/>
    </source>
</evidence>
<evidence type="ECO:0000256" key="2">
    <source>
        <dbReference type="ARBA" id="ARBA00007401"/>
    </source>
</evidence>
<dbReference type="SUPFAM" id="SSF49303">
    <property type="entry name" value="beta-Galactosidase/glucuronidase domain"/>
    <property type="match status" value="2"/>
</dbReference>
<dbReference type="EC" id="3.2.1.25" evidence="3"/>
<dbReference type="InterPro" id="IPR050887">
    <property type="entry name" value="Beta-mannosidase_GH2"/>
</dbReference>
<dbReference type="Pfam" id="PF22666">
    <property type="entry name" value="Glyco_hydro_2_N2"/>
    <property type="match status" value="1"/>
</dbReference>
<organism evidence="10 11">
    <name type="scientific">Paenibacillus psychroresistens</name>
    <dbReference type="NCBI Taxonomy" id="1778678"/>
    <lineage>
        <taxon>Bacteria</taxon>
        <taxon>Bacillati</taxon>
        <taxon>Bacillota</taxon>
        <taxon>Bacilli</taxon>
        <taxon>Bacillales</taxon>
        <taxon>Paenibacillaceae</taxon>
        <taxon>Paenibacillus</taxon>
    </lineage>
</organism>
<keyword evidence="11" id="KW-1185">Reference proteome</keyword>
<dbReference type="Proteomes" id="UP000426246">
    <property type="component" value="Chromosome"/>
</dbReference>
<keyword evidence="4" id="KW-0732">Signal</keyword>
<evidence type="ECO:0000313" key="10">
    <source>
        <dbReference type="EMBL" id="QGQ98314.1"/>
    </source>
</evidence>
<evidence type="ECO:0000313" key="11">
    <source>
        <dbReference type="Proteomes" id="UP000426246"/>
    </source>
</evidence>
<dbReference type="Gene3D" id="2.60.120.260">
    <property type="entry name" value="Galactose-binding domain-like"/>
    <property type="match status" value="1"/>
</dbReference>
<comment type="similarity">
    <text evidence="2">Belongs to the glycosyl hydrolase 2 family.</text>
</comment>
<dbReference type="OrthoDB" id="9801077at2"/>
<dbReference type="PANTHER" id="PTHR43730:SF1">
    <property type="entry name" value="BETA-MANNOSIDASE"/>
    <property type="match status" value="1"/>
</dbReference>
<feature type="domain" description="Glycoside hydrolase family 2 catalytic" evidence="8">
    <location>
        <begin position="328"/>
        <end position="477"/>
    </location>
</feature>
<dbReference type="InterPro" id="IPR036156">
    <property type="entry name" value="Beta-gal/glucu_dom_sf"/>
</dbReference>
<accession>A0A6B8RR71</accession>
<dbReference type="PANTHER" id="PTHR43730">
    <property type="entry name" value="BETA-MANNOSIDASE"/>
    <property type="match status" value="1"/>
</dbReference>
<proteinExistence type="inferred from homology"/>
<dbReference type="InterPro" id="IPR006103">
    <property type="entry name" value="Glyco_hydro_2_cat"/>
</dbReference>
<keyword evidence="6" id="KW-0326">Glycosidase</keyword>
<dbReference type="GO" id="GO:0004567">
    <property type="term" value="F:beta-mannosidase activity"/>
    <property type="evidence" value="ECO:0007669"/>
    <property type="project" value="UniProtKB-EC"/>
</dbReference>
<gene>
    <name evidence="10" type="ORF">EHS13_27235</name>
</gene>
<dbReference type="InterPro" id="IPR013783">
    <property type="entry name" value="Ig-like_fold"/>
</dbReference>